<feature type="domain" description="Acyl-CoA thioesterase 2 C-terminal" evidence="3">
    <location>
        <begin position="181"/>
        <end position="300"/>
    </location>
</feature>
<gene>
    <name evidence="5" type="ORF">NBG84_35645</name>
</gene>
<comment type="caution">
    <text evidence="5">The sequence shown here is derived from an EMBL/GenBank/DDBJ whole genome shotgun (WGS) entry which is preliminary data.</text>
</comment>
<dbReference type="PANTHER" id="PTHR11066">
    <property type="entry name" value="ACYL-COA THIOESTERASE"/>
    <property type="match status" value="1"/>
</dbReference>
<keyword evidence="6" id="KW-1185">Reference proteome</keyword>
<dbReference type="InterPro" id="IPR003703">
    <property type="entry name" value="Acyl_CoA_thio"/>
</dbReference>
<evidence type="ECO:0000313" key="5">
    <source>
        <dbReference type="EMBL" id="MCM2393550.1"/>
    </source>
</evidence>
<organism evidence="5 6">
    <name type="scientific">Streptomyces albipurpureus</name>
    <dbReference type="NCBI Taxonomy" id="2897419"/>
    <lineage>
        <taxon>Bacteria</taxon>
        <taxon>Bacillati</taxon>
        <taxon>Actinomycetota</taxon>
        <taxon>Actinomycetes</taxon>
        <taxon>Kitasatosporales</taxon>
        <taxon>Streptomycetaceae</taxon>
        <taxon>Streptomyces</taxon>
    </lineage>
</organism>
<evidence type="ECO:0000259" key="3">
    <source>
        <dbReference type="Pfam" id="PF02551"/>
    </source>
</evidence>
<dbReference type="Pfam" id="PF02551">
    <property type="entry name" value="Acyl_CoA_thio"/>
    <property type="match status" value="1"/>
</dbReference>
<evidence type="ECO:0000256" key="2">
    <source>
        <dbReference type="ARBA" id="ARBA00022801"/>
    </source>
</evidence>
<dbReference type="InterPro" id="IPR029069">
    <property type="entry name" value="HotDog_dom_sf"/>
</dbReference>
<proteinExistence type="inferred from homology"/>
<dbReference type="Proteomes" id="UP001431429">
    <property type="component" value="Unassembled WGS sequence"/>
</dbReference>
<dbReference type="CDD" id="cd03445">
    <property type="entry name" value="Thioesterase_II_repeat2"/>
    <property type="match status" value="1"/>
</dbReference>
<evidence type="ECO:0000313" key="6">
    <source>
        <dbReference type="Proteomes" id="UP001431429"/>
    </source>
</evidence>
<dbReference type="RefSeq" id="WP_250923847.1">
    <property type="nucleotide sequence ID" value="NZ_JAMQAW010000078.1"/>
</dbReference>
<dbReference type="InterPro" id="IPR042171">
    <property type="entry name" value="Acyl-CoA_hotdog"/>
</dbReference>
<dbReference type="PANTHER" id="PTHR11066:SF34">
    <property type="entry name" value="ACYL-COENZYME A THIOESTERASE 8"/>
    <property type="match status" value="1"/>
</dbReference>
<dbReference type="SUPFAM" id="SSF54637">
    <property type="entry name" value="Thioesterase/thiol ester dehydrase-isomerase"/>
    <property type="match status" value="2"/>
</dbReference>
<dbReference type="EMBL" id="JAMQAW010000078">
    <property type="protein sequence ID" value="MCM2393550.1"/>
    <property type="molecule type" value="Genomic_DNA"/>
</dbReference>
<sequence length="318" mass="35320">MYGTKPSESGRSADAEHPGTAPTGLVDFLSLERLELDLFRGWCHDGAPLRAFGGQVAAQALTAAGYTVARERPVHSLHGYFLRPGDTRRPVIYSVERLRDGRSYTARRVTAVQDGEAIFTLSASFKLPEDEPDRYLVMPDVPRPEDLPDAYQYWAENKPDEYREAAYAQVMSMRVVPPSAISRAGEGGRGQTEQYVWFRAVKTLLDDPLLHVCALAYCSDLSLAPTSALDQEALYPFREGPSQLALASLDHAMWFHRPFRADDWLLFAQRSPSAGDGRGFNLGDFWTRDGTLVASVVQEAVLRRRAPLRPSTATSEPT</sequence>
<dbReference type="Gene3D" id="2.40.160.210">
    <property type="entry name" value="Acyl-CoA thioesterase, double hotdog domain"/>
    <property type="match status" value="1"/>
</dbReference>
<dbReference type="Pfam" id="PF13622">
    <property type="entry name" value="4HBT_3"/>
    <property type="match status" value="1"/>
</dbReference>
<reference evidence="5" key="1">
    <citation type="submission" date="2022-06" db="EMBL/GenBank/DDBJ databases">
        <title>Genome public.</title>
        <authorList>
            <person name="Sun Q."/>
        </authorList>
    </citation>
    <scope>NUCLEOTIDE SEQUENCE</scope>
    <source>
        <strain evidence="5">CWNU-1</strain>
    </source>
</reference>
<accession>A0ABT0V0X9</accession>
<evidence type="ECO:0000259" key="4">
    <source>
        <dbReference type="Pfam" id="PF13622"/>
    </source>
</evidence>
<comment type="similarity">
    <text evidence="1">Belongs to the C/M/P thioester hydrolase family.</text>
</comment>
<dbReference type="CDD" id="cd03444">
    <property type="entry name" value="Thioesterase_II_repeat1"/>
    <property type="match status" value="1"/>
</dbReference>
<dbReference type="InterPro" id="IPR025652">
    <property type="entry name" value="TesB_C"/>
</dbReference>
<protein>
    <submittedName>
        <fullName evidence="5">Acyl-CoA thioesterase II</fullName>
    </submittedName>
</protein>
<feature type="domain" description="Acyl-CoA thioesterase-like N-terminal HotDog" evidence="4">
    <location>
        <begin position="50"/>
        <end position="125"/>
    </location>
</feature>
<dbReference type="InterPro" id="IPR049449">
    <property type="entry name" value="TesB_ACOT8-like_N"/>
</dbReference>
<keyword evidence="2" id="KW-0378">Hydrolase</keyword>
<evidence type="ECO:0000256" key="1">
    <source>
        <dbReference type="ARBA" id="ARBA00006538"/>
    </source>
</evidence>
<name>A0ABT0V0X9_9ACTN</name>